<gene>
    <name evidence="2" type="ORF">EXU28_06000</name>
</gene>
<dbReference type="EMBL" id="SGSQ01000007">
    <property type="protein sequence ID" value="RZG47478.1"/>
    <property type="molecule type" value="Genomic_DNA"/>
</dbReference>
<accession>A0A4Q7ALW0</accession>
<evidence type="ECO:0000313" key="2">
    <source>
        <dbReference type="EMBL" id="RZG47478.1"/>
    </source>
</evidence>
<dbReference type="Proteomes" id="UP000293863">
    <property type="component" value="Unassembled WGS sequence"/>
</dbReference>
<keyword evidence="1" id="KW-0472">Membrane</keyword>
<dbReference type="RefSeq" id="WP_130116389.1">
    <property type="nucleotide sequence ID" value="NZ_SGSQ01000007.1"/>
</dbReference>
<keyword evidence="1" id="KW-1133">Transmembrane helix</keyword>
<reference evidence="2 3" key="1">
    <citation type="submission" date="2019-02" db="EMBL/GenBank/DDBJ databases">
        <title>The Batch Genome Submission of Acinetobacter spp. strains.</title>
        <authorList>
            <person name="Qin J."/>
            <person name="Hu Y."/>
            <person name="Ye H."/>
            <person name="Wei L."/>
            <person name="Feng Y."/>
            <person name="Zong Z."/>
        </authorList>
    </citation>
    <scope>NUCLEOTIDE SEQUENCE [LARGE SCALE GENOMIC DNA]</scope>
    <source>
        <strain evidence="2 3">WCHAW060049</strain>
    </source>
</reference>
<evidence type="ECO:0000256" key="1">
    <source>
        <dbReference type="SAM" id="Phobius"/>
    </source>
</evidence>
<comment type="caution">
    <text evidence="2">The sequence shown here is derived from an EMBL/GenBank/DDBJ whole genome shotgun (WGS) entry which is preliminary data.</text>
</comment>
<sequence>MLGLENRKKFDLKIIMLLISLILAVGYSAYVTIQYFKAEYQVNEANNMVFDANVLFTWSMQHHKNDVQKSCNFEMIQHITTTEEFQNANRFLELEVPLRQRGQYVERLELTPSVDLTNCNITAYFKTGGRVISEVSGKYITRSINVQDETSHCITNIQKRRLVKACMRI</sequence>
<evidence type="ECO:0000313" key="3">
    <source>
        <dbReference type="Proteomes" id="UP000293863"/>
    </source>
</evidence>
<feature type="transmembrane region" description="Helical" evidence="1">
    <location>
        <begin position="12"/>
        <end position="33"/>
    </location>
</feature>
<name>A0A4Q7ALW0_9GAMM</name>
<keyword evidence="3" id="KW-1185">Reference proteome</keyword>
<organism evidence="2 3">
    <name type="scientific">Acinetobacter wuhouensis</name>
    <dbReference type="NCBI Taxonomy" id="1879050"/>
    <lineage>
        <taxon>Bacteria</taxon>
        <taxon>Pseudomonadati</taxon>
        <taxon>Pseudomonadota</taxon>
        <taxon>Gammaproteobacteria</taxon>
        <taxon>Moraxellales</taxon>
        <taxon>Moraxellaceae</taxon>
        <taxon>Acinetobacter</taxon>
    </lineage>
</organism>
<proteinExistence type="predicted"/>
<keyword evidence="1" id="KW-0812">Transmembrane</keyword>
<protein>
    <submittedName>
        <fullName evidence="2">Uncharacterized protein</fullName>
    </submittedName>
</protein>
<dbReference type="AlphaFoldDB" id="A0A4Q7ALW0"/>